<proteinExistence type="inferred from homology"/>
<feature type="domain" description="Alpha-L-fucosidase C-terminal" evidence="13">
    <location>
        <begin position="357"/>
        <end position="443"/>
    </location>
</feature>
<evidence type="ECO:0000256" key="11">
    <source>
        <dbReference type="SAM" id="SignalP"/>
    </source>
</evidence>
<evidence type="ECO:0000259" key="12">
    <source>
        <dbReference type="Pfam" id="PF01120"/>
    </source>
</evidence>
<evidence type="ECO:0000256" key="8">
    <source>
        <dbReference type="ARBA" id="ARBA00074133"/>
    </source>
</evidence>
<dbReference type="RefSeq" id="XP_028130678.1">
    <property type="nucleotide sequence ID" value="XM_028274877.1"/>
</dbReference>
<organism evidence="14">
    <name type="scientific">Diabrotica virgifera virgifera</name>
    <name type="common">western corn rootworm</name>
    <dbReference type="NCBI Taxonomy" id="50390"/>
    <lineage>
        <taxon>Eukaryota</taxon>
        <taxon>Metazoa</taxon>
        <taxon>Ecdysozoa</taxon>
        <taxon>Arthropoda</taxon>
        <taxon>Hexapoda</taxon>
        <taxon>Insecta</taxon>
        <taxon>Pterygota</taxon>
        <taxon>Neoptera</taxon>
        <taxon>Endopterygota</taxon>
        <taxon>Coleoptera</taxon>
        <taxon>Polyphaga</taxon>
        <taxon>Cucujiformia</taxon>
        <taxon>Chrysomeloidea</taxon>
        <taxon>Chrysomelidae</taxon>
        <taxon>Galerucinae</taxon>
        <taxon>Diabroticina</taxon>
        <taxon>Diabroticites</taxon>
        <taxon>Diabrotica</taxon>
    </lineage>
</organism>
<dbReference type="InterPro" id="IPR013780">
    <property type="entry name" value="Glyco_hydro_b"/>
</dbReference>
<dbReference type="PIRSF" id="PIRSF001092">
    <property type="entry name" value="Alpha-L-fucosidase"/>
    <property type="match status" value="1"/>
</dbReference>
<dbReference type="Pfam" id="PF01120">
    <property type="entry name" value="Alpha_L_fucos"/>
    <property type="match status" value="1"/>
</dbReference>
<dbReference type="InterPro" id="IPR031919">
    <property type="entry name" value="Fucosidase_C"/>
</dbReference>
<dbReference type="KEGG" id="dvv:114326482"/>
<feature type="domain" description="Glycoside hydrolase family 29 N-terminal" evidence="12">
    <location>
        <begin position="12"/>
        <end position="346"/>
    </location>
</feature>
<feature type="chain" id="PRO_5028385548" description="Putative alpha-L-fucosidase" evidence="11">
    <location>
        <begin position="16"/>
        <end position="456"/>
    </location>
</feature>
<dbReference type="InterPro" id="IPR057739">
    <property type="entry name" value="Glyco_hydro_29_N"/>
</dbReference>
<dbReference type="InParanoid" id="A0A6P7FAU7"/>
<accession>A0A6P7FAU7</accession>
<evidence type="ECO:0000256" key="1">
    <source>
        <dbReference type="ARBA" id="ARBA00004071"/>
    </source>
</evidence>
<evidence type="ECO:0000256" key="5">
    <source>
        <dbReference type="ARBA" id="ARBA00022801"/>
    </source>
</evidence>
<dbReference type="SUPFAM" id="SSF51445">
    <property type="entry name" value="(Trans)glycosidases"/>
    <property type="match status" value="1"/>
</dbReference>
<evidence type="ECO:0000256" key="7">
    <source>
        <dbReference type="ARBA" id="ARBA00023295"/>
    </source>
</evidence>
<evidence type="ECO:0000259" key="13">
    <source>
        <dbReference type="Pfam" id="PF16757"/>
    </source>
</evidence>
<dbReference type="InterPro" id="IPR016286">
    <property type="entry name" value="FUC_metazoa-typ"/>
</dbReference>
<dbReference type="GO" id="GO:0006004">
    <property type="term" value="P:fucose metabolic process"/>
    <property type="evidence" value="ECO:0007669"/>
    <property type="project" value="InterPro"/>
</dbReference>
<dbReference type="Gene3D" id="3.20.20.80">
    <property type="entry name" value="Glycosidases"/>
    <property type="match status" value="1"/>
</dbReference>
<dbReference type="GO" id="GO:0016139">
    <property type="term" value="P:glycoside catabolic process"/>
    <property type="evidence" value="ECO:0007669"/>
    <property type="project" value="TreeGrafter"/>
</dbReference>
<protein>
    <recommendedName>
        <fullName evidence="8">Putative alpha-L-fucosidase</fullName>
        <ecNumber evidence="3">3.2.1.51</ecNumber>
    </recommendedName>
    <alternativeName>
        <fullName evidence="9">Alpha-L-fucoside fucohydrolase</fullName>
    </alternativeName>
</protein>
<dbReference type="FunCoup" id="A0A6P7FAU7">
    <property type="interactions" value="175"/>
</dbReference>
<evidence type="ECO:0000313" key="14">
    <source>
        <dbReference type="RefSeq" id="XP_028130678.1"/>
    </source>
</evidence>
<keyword evidence="6" id="KW-0325">Glycoprotein</keyword>
<evidence type="ECO:0000256" key="4">
    <source>
        <dbReference type="ARBA" id="ARBA00022729"/>
    </source>
</evidence>
<dbReference type="EC" id="3.2.1.51" evidence="3"/>
<dbReference type="Pfam" id="PF16757">
    <property type="entry name" value="Fucosidase_C"/>
    <property type="match status" value="1"/>
</dbReference>
<dbReference type="PRINTS" id="PR00741">
    <property type="entry name" value="GLHYDRLASE29"/>
</dbReference>
<dbReference type="PANTHER" id="PTHR10030">
    <property type="entry name" value="ALPHA-L-FUCOSIDASE"/>
    <property type="match status" value="1"/>
</dbReference>
<dbReference type="InterPro" id="IPR017853">
    <property type="entry name" value="GH"/>
</dbReference>
<dbReference type="OrthoDB" id="6039950at2759"/>
<dbReference type="GO" id="GO:0004560">
    <property type="term" value="F:alpha-L-fucosidase activity"/>
    <property type="evidence" value="ECO:0007669"/>
    <property type="project" value="UniProtKB-EC"/>
</dbReference>
<comment type="similarity">
    <text evidence="2 10">Belongs to the glycosyl hydrolase 29 family.</text>
</comment>
<keyword evidence="5 10" id="KW-0378">Hydrolase</keyword>
<comment type="function">
    <text evidence="1">Alpha-L-fucosidase is responsible for hydrolyzing the alpha-1,6-linked fucose joined to the reducing-end N-acetylglucosamine of the carbohydrate moieties of glycoproteins.</text>
</comment>
<dbReference type="GO" id="GO:0005764">
    <property type="term" value="C:lysosome"/>
    <property type="evidence" value="ECO:0007669"/>
    <property type="project" value="TreeGrafter"/>
</dbReference>
<name>A0A6P7FAU7_DIAVI</name>
<dbReference type="SMART" id="SM00812">
    <property type="entry name" value="Alpha_L_fucos"/>
    <property type="match status" value="1"/>
</dbReference>
<reference evidence="14" key="1">
    <citation type="submission" date="2025-08" db="UniProtKB">
        <authorList>
            <consortium name="RefSeq"/>
        </authorList>
    </citation>
    <scope>IDENTIFICATION</scope>
    <source>
        <tissue evidence="14">Whole insect</tissue>
    </source>
</reference>
<keyword evidence="4 11" id="KW-0732">Signal</keyword>
<keyword evidence="7 10" id="KW-0326">Glycosidase</keyword>
<evidence type="ECO:0000256" key="2">
    <source>
        <dbReference type="ARBA" id="ARBA00007951"/>
    </source>
</evidence>
<dbReference type="AlphaFoldDB" id="A0A6P7FAU7"/>
<evidence type="ECO:0000256" key="9">
    <source>
        <dbReference type="ARBA" id="ARBA00081661"/>
    </source>
</evidence>
<evidence type="ECO:0000256" key="6">
    <source>
        <dbReference type="ARBA" id="ARBA00023180"/>
    </source>
</evidence>
<dbReference type="FunFam" id="3.20.20.80:FF:000027">
    <property type="entry name" value="Alpha-L-fucosidase"/>
    <property type="match status" value="1"/>
</dbReference>
<evidence type="ECO:0000256" key="10">
    <source>
        <dbReference type="PIRNR" id="PIRNR001092"/>
    </source>
</evidence>
<evidence type="ECO:0000256" key="3">
    <source>
        <dbReference type="ARBA" id="ARBA00012662"/>
    </source>
</evidence>
<feature type="signal peptide" evidence="11">
    <location>
        <begin position="1"/>
        <end position="15"/>
    </location>
</feature>
<sequence>MLLTILLALICASQAQYQADWESLDSRPLPSWYDEAKIGIFIHWGVFSVPSFANEWFWFEWNSGDYDITNYLKNYYPPNWKYTNFAKDFTAEFYDPNEWAEIFANSGAKYIVLTSKHHEGYTLWPSKYSYSWNALDVGPGRDVVGELATAVRAKNLKFGLYHSYYEWFNEMWVADKANGFKTTEFVDRKTDPELREIVNAYKPSIVWSDGDWDAPDTYWKSKEFLAWLYNESPVKDEVVVNDRWGINTSCTHGGVYACQDRFNPGTLQQHKWENAMTIDYKSWGFRRNAKLSDYMTIEALLYQLVSTVSCGGNLLMNVGPTKDGVIAPIFQQRLQELGTWLSINGDAIYSTRPWTSQNDSLTNGVWYTSKGSDVYAISLQWPKDSTLDLESAVDLFKNTNTEVYLLGDGNGEALNWSLNDSSVTINFPDKAKVYSQWAYVLKIVPGTSIENKNSRI</sequence>
<dbReference type="Gene3D" id="2.60.40.1180">
    <property type="entry name" value="Golgi alpha-mannosidase II"/>
    <property type="match status" value="1"/>
</dbReference>
<dbReference type="PANTHER" id="PTHR10030:SF37">
    <property type="entry name" value="ALPHA-L-FUCOSIDASE-RELATED"/>
    <property type="match status" value="1"/>
</dbReference>
<gene>
    <name evidence="14" type="primary">LOC114326482</name>
</gene>
<dbReference type="InterPro" id="IPR000933">
    <property type="entry name" value="Glyco_hydro_29"/>
</dbReference>